<evidence type="ECO:0008006" key="4">
    <source>
        <dbReference type="Google" id="ProtNLM"/>
    </source>
</evidence>
<comment type="caution">
    <text evidence="2">The sequence shown here is derived from an EMBL/GenBank/DDBJ whole genome shotgun (WGS) entry which is preliminary data.</text>
</comment>
<gene>
    <name evidence="2" type="ORF">A2519_16315</name>
</gene>
<feature type="chain" id="PRO_5009528442" description="Lipoprotein" evidence="1">
    <location>
        <begin position="22"/>
        <end position="287"/>
    </location>
</feature>
<accession>A0A1F7F6L9</accession>
<organism evidence="2 3">
    <name type="scientific">Candidatus Raymondbacteria bacterium RIFOXYD12_FULL_49_13</name>
    <dbReference type="NCBI Taxonomy" id="1817890"/>
    <lineage>
        <taxon>Bacteria</taxon>
        <taxon>Raymondiibacteriota</taxon>
    </lineage>
</organism>
<name>A0A1F7F6L9_UNCRA</name>
<dbReference type="Proteomes" id="UP000179243">
    <property type="component" value="Unassembled WGS sequence"/>
</dbReference>
<evidence type="ECO:0000313" key="2">
    <source>
        <dbReference type="EMBL" id="OGK02243.1"/>
    </source>
</evidence>
<dbReference type="AlphaFoldDB" id="A0A1F7F6L9"/>
<dbReference type="EMBL" id="MFYX01000110">
    <property type="protein sequence ID" value="OGK02243.1"/>
    <property type="molecule type" value="Genomic_DNA"/>
</dbReference>
<proteinExistence type="predicted"/>
<sequence>MNALLRTVLCCGAAALFFSCASIFRNPDIVHNSPLLYAARHRCDLPPLSLKEERIYWERGDSGLSRIPEHDFYWMQFNFLDVLLSYHLPGLPPLAEETFPGQKNITRYLNGRGPDIDPSIFLKSVAERGFAVYAMDVCPARCAAVYVKSGLPLLLYGTMFYKKRYAPVDTVSETPECVIRKLETFDVLYGYQLLMGPSQHLPGEGGDEYLLELRGRTNLKSYADNDLINRAVTLYGGAPIGSNFLVEKVYVVLPADKTPAAYEPVLSENAAKLGYAGPLPAWVKVEE</sequence>
<dbReference type="PROSITE" id="PS51257">
    <property type="entry name" value="PROKAR_LIPOPROTEIN"/>
    <property type="match status" value="1"/>
</dbReference>
<reference evidence="2 3" key="1">
    <citation type="journal article" date="2016" name="Nat. Commun.">
        <title>Thousands of microbial genomes shed light on interconnected biogeochemical processes in an aquifer system.</title>
        <authorList>
            <person name="Anantharaman K."/>
            <person name="Brown C.T."/>
            <person name="Hug L.A."/>
            <person name="Sharon I."/>
            <person name="Castelle C.J."/>
            <person name="Probst A.J."/>
            <person name="Thomas B.C."/>
            <person name="Singh A."/>
            <person name="Wilkins M.J."/>
            <person name="Karaoz U."/>
            <person name="Brodie E.L."/>
            <person name="Williams K.H."/>
            <person name="Hubbard S.S."/>
            <person name="Banfield J.F."/>
        </authorList>
    </citation>
    <scope>NUCLEOTIDE SEQUENCE [LARGE SCALE GENOMIC DNA]</scope>
</reference>
<evidence type="ECO:0000256" key="1">
    <source>
        <dbReference type="SAM" id="SignalP"/>
    </source>
</evidence>
<keyword evidence="1" id="KW-0732">Signal</keyword>
<feature type="signal peptide" evidence="1">
    <location>
        <begin position="1"/>
        <end position="21"/>
    </location>
</feature>
<evidence type="ECO:0000313" key="3">
    <source>
        <dbReference type="Proteomes" id="UP000179243"/>
    </source>
</evidence>
<protein>
    <recommendedName>
        <fullName evidence="4">Lipoprotein</fullName>
    </recommendedName>
</protein>